<dbReference type="EMBL" id="CABFNP030000373">
    <property type="protein sequence ID" value="CAI6013739.1"/>
    <property type="molecule type" value="Genomic_DNA"/>
</dbReference>
<evidence type="ECO:0000313" key="2">
    <source>
        <dbReference type="Proteomes" id="UP001160390"/>
    </source>
</evidence>
<proteinExistence type="predicted"/>
<name>A0AA35LNY2_9HYPO</name>
<evidence type="ECO:0000313" key="1">
    <source>
        <dbReference type="EMBL" id="CAI6013739.1"/>
    </source>
</evidence>
<accession>A0AA35LNY2</accession>
<dbReference type="AlphaFoldDB" id="A0AA35LNY2"/>
<protein>
    <submittedName>
        <fullName evidence="1">Uncharacterized protein</fullName>
    </submittedName>
</protein>
<reference evidence="1" key="1">
    <citation type="submission" date="2023-01" db="EMBL/GenBank/DDBJ databases">
        <authorList>
            <person name="Piombo E."/>
        </authorList>
    </citation>
    <scope>NUCLEOTIDE SEQUENCE</scope>
</reference>
<sequence length="73" mass="8068">MTGYRVGTTGSSDRLFGAYATVGQDKVRVLNGIRVKAGRGVATHQYSNDEITIAIYQTEEDRKTAWAFELNLV</sequence>
<keyword evidence="2" id="KW-1185">Reference proteome</keyword>
<dbReference type="Proteomes" id="UP001160390">
    <property type="component" value="Unassembled WGS sequence"/>
</dbReference>
<organism evidence="1 2">
    <name type="scientific">Clonostachys chloroleuca</name>
    <dbReference type="NCBI Taxonomy" id="1926264"/>
    <lineage>
        <taxon>Eukaryota</taxon>
        <taxon>Fungi</taxon>
        <taxon>Dikarya</taxon>
        <taxon>Ascomycota</taxon>
        <taxon>Pezizomycotina</taxon>
        <taxon>Sordariomycetes</taxon>
        <taxon>Hypocreomycetidae</taxon>
        <taxon>Hypocreales</taxon>
        <taxon>Bionectriaceae</taxon>
        <taxon>Clonostachys</taxon>
    </lineage>
</organism>
<gene>
    <name evidence="1" type="ORF">CCHLO57077_00017577</name>
</gene>
<comment type="caution">
    <text evidence="1">The sequence shown here is derived from an EMBL/GenBank/DDBJ whole genome shotgun (WGS) entry which is preliminary data.</text>
</comment>